<dbReference type="GO" id="GO:0005634">
    <property type="term" value="C:nucleus"/>
    <property type="evidence" value="ECO:0007669"/>
    <property type="project" value="UniProtKB-SubCell"/>
</dbReference>
<reference evidence="8 9" key="1">
    <citation type="journal article" date="2015" name="Proc. Natl. Acad. Sci. U.S.A.">
        <title>The resurrection genome of Boea hygrometrica: A blueprint for survival of dehydration.</title>
        <authorList>
            <person name="Xiao L."/>
            <person name="Yang G."/>
            <person name="Zhang L."/>
            <person name="Yang X."/>
            <person name="Zhao S."/>
            <person name="Ji Z."/>
            <person name="Zhou Q."/>
            <person name="Hu M."/>
            <person name="Wang Y."/>
            <person name="Chen M."/>
            <person name="Xu Y."/>
            <person name="Jin H."/>
            <person name="Xiao X."/>
            <person name="Hu G."/>
            <person name="Bao F."/>
            <person name="Hu Y."/>
            <person name="Wan P."/>
            <person name="Li L."/>
            <person name="Deng X."/>
            <person name="Kuang T."/>
            <person name="Xiang C."/>
            <person name="Zhu J.K."/>
            <person name="Oliver M.J."/>
            <person name="He Y."/>
        </authorList>
    </citation>
    <scope>NUCLEOTIDE SEQUENCE [LARGE SCALE GENOMIC DNA]</scope>
    <source>
        <strain evidence="9">cv. XS01</strain>
    </source>
</reference>
<dbReference type="Pfam" id="PF04844">
    <property type="entry name" value="Ovate"/>
    <property type="match status" value="1"/>
</dbReference>
<organism evidence="8 9">
    <name type="scientific">Dorcoceras hygrometricum</name>
    <dbReference type="NCBI Taxonomy" id="472368"/>
    <lineage>
        <taxon>Eukaryota</taxon>
        <taxon>Viridiplantae</taxon>
        <taxon>Streptophyta</taxon>
        <taxon>Embryophyta</taxon>
        <taxon>Tracheophyta</taxon>
        <taxon>Spermatophyta</taxon>
        <taxon>Magnoliopsida</taxon>
        <taxon>eudicotyledons</taxon>
        <taxon>Gunneridae</taxon>
        <taxon>Pentapetalae</taxon>
        <taxon>asterids</taxon>
        <taxon>lamiids</taxon>
        <taxon>Lamiales</taxon>
        <taxon>Gesneriaceae</taxon>
        <taxon>Didymocarpoideae</taxon>
        <taxon>Trichosporeae</taxon>
        <taxon>Loxocarpinae</taxon>
        <taxon>Dorcoceras</taxon>
    </lineage>
</organism>
<evidence type="ECO:0000313" key="9">
    <source>
        <dbReference type="Proteomes" id="UP000250235"/>
    </source>
</evidence>
<dbReference type="AlphaFoldDB" id="A0A2Z7A4V7"/>
<dbReference type="NCBIfam" id="TIGR01568">
    <property type="entry name" value="A_thal_3678"/>
    <property type="match status" value="1"/>
</dbReference>
<dbReference type="GO" id="GO:0045892">
    <property type="term" value="P:negative regulation of DNA-templated transcription"/>
    <property type="evidence" value="ECO:0007669"/>
    <property type="project" value="UniProtKB-UniRule"/>
</dbReference>
<proteinExistence type="predicted"/>
<dbReference type="PANTHER" id="PTHR33057:SF117">
    <property type="entry name" value="TRANSCRIPTION REPRESSOR OFP14"/>
    <property type="match status" value="1"/>
</dbReference>
<keyword evidence="3 6" id="KW-0805">Transcription regulation</keyword>
<evidence type="ECO:0000256" key="2">
    <source>
        <dbReference type="ARBA" id="ARBA00022491"/>
    </source>
</evidence>
<keyword evidence="4 6" id="KW-0804">Transcription</keyword>
<keyword evidence="2 6" id="KW-0678">Repressor</keyword>
<dbReference type="InterPro" id="IPR006458">
    <property type="entry name" value="Ovate_C"/>
</dbReference>
<name>A0A2Z7A4V7_9LAMI</name>
<dbReference type="Proteomes" id="UP000250235">
    <property type="component" value="Unassembled WGS sequence"/>
</dbReference>
<dbReference type="PROSITE" id="PS51754">
    <property type="entry name" value="OVATE"/>
    <property type="match status" value="1"/>
</dbReference>
<evidence type="ECO:0000256" key="5">
    <source>
        <dbReference type="ARBA" id="ARBA00023242"/>
    </source>
</evidence>
<comment type="function">
    <text evidence="6">Transcriptional repressor that regulates multiple aspects of plant growth and development.</text>
</comment>
<feature type="domain" description="OVATE" evidence="7">
    <location>
        <begin position="160"/>
        <end position="223"/>
    </location>
</feature>
<gene>
    <name evidence="8" type="ORF">F511_35837</name>
</gene>
<dbReference type="EMBL" id="KV019123">
    <property type="protein sequence ID" value="KZV16271.1"/>
    <property type="molecule type" value="Genomic_DNA"/>
</dbReference>
<dbReference type="PANTHER" id="PTHR33057">
    <property type="entry name" value="TRANSCRIPTION REPRESSOR OFP7-RELATED"/>
    <property type="match status" value="1"/>
</dbReference>
<evidence type="ECO:0000313" key="8">
    <source>
        <dbReference type="EMBL" id="KZV16271.1"/>
    </source>
</evidence>
<evidence type="ECO:0000259" key="7">
    <source>
        <dbReference type="PROSITE" id="PS51754"/>
    </source>
</evidence>
<dbReference type="OrthoDB" id="689980at2759"/>
<sequence>MPKELQKSVKGYFSKIKIANKQIHFRFRSCKHTKTPSFDFDAKRTEDNDVTLSDIDKFLYENFRSLYQEEREERARRNKGKTMASLMLDSPRLLEPPPPPEDLCRSDRFFAANGSSNSLITDEACSYSASAATNSSSTAEEQEEFAASEDRKAPEDFIVIFTHSPSPYEDFRRSMQEMVEARVEHSGKVDWEFMEELLFCYLDLNNKKSYRYILHAFVDLTVVLRDNSTKIPASRRTWSGRGGRRLKGIM</sequence>
<evidence type="ECO:0000256" key="6">
    <source>
        <dbReference type="RuleBase" id="RU367028"/>
    </source>
</evidence>
<dbReference type="InterPro" id="IPR038933">
    <property type="entry name" value="Ovate"/>
</dbReference>
<evidence type="ECO:0000256" key="1">
    <source>
        <dbReference type="ARBA" id="ARBA00004123"/>
    </source>
</evidence>
<keyword evidence="5 6" id="KW-0539">Nucleus</keyword>
<comment type="subcellular location">
    <subcellularLocation>
        <location evidence="1 6">Nucleus</location>
    </subcellularLocation>
</comment>
<evidence type="ECO:0000256" key="4">
    <source>
        <dbReference type="ARBA" id="ARBA00023163"/>
    </source>
</evidence>
<protein>
    <recommendedName>
        <fullName evidence="6">Transcription repressor</fullName>
    </recommendedName>
    <alternativeName>
        <fullName evidence="6">Ovate family protein</fullName>
    </alternativeName>
</protein>
<accession>A0A2Z7A4V7</accession>
<keyword evidence="9" id="KW-1185">Reference proteome</keyword>
<evidence type="ECO:0000256" key="3">
    <source>
        <dbReference type="ARBA" id="ARBA00023015"/>
    </source>
</evidence>